<protein>
    <submittedName>
        <fullName evidence="3">Uncharacterized protein</fullName>
    </submittedName>
</protein>
<dbReference type="OrthoDB" id="8536851at2"/>
<accession>A0A2S9GXG9</accession>
<feature type="compositionally biased region" description="Basic and acidic residues" evidence="1">
    <location>
        <begin position="136"/>
        <end position="161"/>
    </location>
</feature>
<keyword evidence="2" id="KW-0732">Signal</keyword>
<keyword evidence="4" id="KW-1185">Reference proteome</keyword>
<reference evidence="3 4" key="1">
    <citation type="submission" date="2018-02" db="EMBL/GenBank/DDBJ databases">
        <title>Solimicrobium silvestre gen. nov., sp. nov., isolated from alpine forest soil.</title>
        <authorList>
            <person name="Margesin R."/>
            <person name="Albuquerque L."/>
            <person name="Zhang D.-C."/>
            <person name="Froufe H.J.C."/>
            <person name="Severino R."/>
            <person name="Roxo I."/>
            <person name="Egas C."/>
            <person name="Da Costa M.S."/>
        </authorList>
    </citation>
    <scope>NUCLEOTIDE SEQUENCE [LARGE SCALE GENOMIC DNA]</scope>
    <source>
        <strain evidence="3 4">S20-91</strain>
    </source>
</reference>
<feature type="region of interest" description="Disordered" evidence="1">
    <location>
        <begin position="130"/>
        <end position="161"/>
    </location>
</feature>
<gene>
    <name evidence="3" type="ORF">S2091_2792</name>
</gene>
<dbReference type="Proteomes" id="UP000237839">
    <property type="component" value="Unassembled WGS sequence"/>
</dbReference>
<proteinExistence type="predicted"/>
<dbReference type="EMBL" id="PUGF01000013">
    <property type="protein sequence ID" value="PRC92417.1"/>
    <property type="molecule type" value="Genomic_DNA"/>
</dbReference>
<feature type="signal peptide" evidence="2">
    <location>
        <begin position="1"/>
        <end position="19"/>
    </location>
</feature>
<dbReference type="RefSeq" id="WP_105532552.1">
    <property type="nucleotide sequence ID" value="NZ_PUGF01000013.1"/>
</dbReference>
<organism evidence="3 4">
    <name type="scientific">Solimicrobium silvestre</name>
    <dbReference type="NCBI Taxonomy" id="2099400"/>
    <lineage>
        <taxon>Bacteria</taxon>
        <taxon>Pseudomonadati</taxon>
        <taxon>Pseudomonadota</taxon>
        <taxon>Betaproteobacteria</taxon>
        <taxon>Burkholderiales</taxon>
        <taxon>Oxalobacteraceae</taxon>
        <taxon>Solimicrobium</taxon>
    </lineage>
</organism>
<evidence type="ECO:0000313" key="3">
    <source>
        <dbReference type="EMBL" id="PRC92417.1"/>
    </source>
</evidence>
<evidence type="ECO:0000313" key="4">
    <source>
        <dbReference type="Proteomes" id="UP000237839"/>
    </source>
</evidence>
<dbReference type="AlphaFoldDB" id="A0A2S9GXG9"/>
<comment type="caution">
    <text evidence="3">The sequence shown here is derived from an EMBL/GenBank/DDBJ whole genome shotgun (WGS) entry which is preliminary data.</text>
</comment>
<name>A0A2S9GXG9_9BURK</name>
<sequence>MKRLLLAALLAASPLLSMAQVNVDVNIGAPNFYGQVDLENDAPPPVVFLTPVVVQQVPSDVYYPPVYLRVPETYYQHWPQYCAMYNACYQPVFFVQESWYLQVYAPMYRSRYPYGRPGFTPRAYYGAPRYDYGPPRYDDRRDHRNERHDDRRDERRDDDRR</sequence>
<evidence type="ECO:0000256" key="2">
    <source>
        <dbReference type="SAM" id="SignalP"/>
    </source>
</evidence>
<evidence type="ECO:0000256" key="1">
    <source>
        <dbReference type="SAM" id="MobiDB-lite"/>
    </source>
</evidence>
<feature type="chain" id="PRO_5015436633" evidence="2">
    <location>
        <begin position="20"/>
        <end position="161"/>
    </location>
</feature>